<sequence>NNFTMAQNTTIKIDVDAKYNPTTHKDLRIYLIGDQRNSSYFQQNWLTADNTSLIRSIPDGTPVDYTDANGSYYEIIIQSDEFGLFTYKIYS</sequence>
<name>X1F759_9ZZZZ</name>
<dbReference type="AlphaFoldDB" id="X1F759"/>
<accession>X1F759</accession>
<gene>
    <name evidence="1" type="ORF">S01H4_65405</name>
</gene>
<feature type="non-terminal residue" evidence="1">
    <location>
        <position position="1"/>
    </location>
</feature>
<organism evidence="1">
    <name type="scientific">marine sediment metagenome</name>
    <dbReference type="NCBI Taxonomy" id="412755"/>
    <lineage>
        <taxon>unclassified sequences</taxon>
        <taxon>metagenomes</taxon>
        <taxon>ecological metagenomes</taxon>
    </lineage>
</organism>
<evidence type="ECO:0000313" key="1">
    <source>
        <dbReference type="EMBL" id="GAH25229.1"/>
    </source>
</evidence>
<dbReference type="EMBL" id="BART01040008">
    <property type="protein sequence ID" value="GAH25229.1"/>
    <property type="molecule type" value="Genomic_DNA"/>
</dbReference>
<comment type="caution">
    <text evidence="1">The sequence shown here is derived from an EMBL/GenBank/DDBJ whole genome shotgun (WGS) entry which is preliminary data.</text>
</comment>
<proteinExistence type="predicted"/>
<reference evidence="1" key="1">
    <citation type="journal article" date="2014" name="Front. Microbiol.">
        <title>High frequency of phylogenetically diverse reductive dehalogenase-homologous genes in deep subseafloor sedimentary metagenomes.</title>
        <authorList>
            <person name="Kawai M."/>
            <person name="Futagami T."/>
            <person name="Toyoda A."/>
            <person name="Takaki Y."/>
            <person name="Nishi S."/>
            <person name="Hori S."/>
            <person name="Arai W."/>
            <person name="Tsubouchi T."/>
            <person name="Morono Y."/>
            <person name="Uchiyama I."/>
            <person name="Ito T."/>
            <person name="Fujiyama A."/>
            <person name="Inagaki F."/>
            <person name="Takami H."/>
        </authorList>
    </citation>
    <scope>NUCLEOTIDE SEQUENCE</scope>
    <source>
        <strain evidence="1">Expedition CK06-06</strain>
    </source>
</reference>
<protein>
    <submittedName>
        <fullName evidence="1">Uncharacterized protein</fullName>
    </submittedName>
</protein>